<dbReference type="CDD" id="cd00475">
    <property type="entry name" value="Cis_IPPS"/>
    <property type="match status" value="1"/>
</dbReference>
<dbReference type="NCBIfam" id="TIGR00055">
    <property type="entry name" value="uppS"/>
    <property type="match status" value="1"/>
</dbReference>
<evidence type="ECO:0000256" key="1">
    <source>
        <dbReference type="ARBA" id="ARBA00005432"/>
    </source>
</evidence>
<keyword evidence="6" id="KW-1185">Reference proteome</keyword>
<dbReference type="GO" id="GO:0016740">
    <property type="term" value="F:transferase activity"/>
    <property type="evidence" value="ECO:0007669"/>
    <property type="project" value="UniProtKB-KW"/>
</dbReference>
<gene>
    <name evidence="5" type="ORF">R1sor_011486</name>
</gene>
<sequence>MEEADSKTFSPLSYFISLYSAVCGYFRHLLLRILAVGPVPQHIAIIMDGNRRYADRSHIDRTRGHLYGYDRLISTLERCSELGVKYVTVYAFSIDNFMRPADEVQALMNLMEEKLDDICNSYRLTKQYGVRVQILGELSLLPSNVRAAAERAMAATRQNSSVVLNICLAYTSTAEMVHSIQEIRDKFLATLSEAVPTGSACLCSSKSEAENRSGRTGARNGYSHGSEFCVMSSNTSLQSEACEGYSTLCSQRRQQNGENGFVHDMVAGVNFREVDGKSGQERQNGLMTEGGEDNDRFPVTGVAKEFLSCSPKG</sequence>
<dbReference type="EC" id="2.5.1.-" evidence="3"/>
<evidence type="ECO:0000256" key="2">
    <source>
        <dbReference type="ARBA" id="ARBA00022679"/>
    </source>
</evidence>
<feature type="region of interest" description="Disordered" evidence="4">
    <location>
        <begin position="275"/>
        <end position="297"/>
    </location>
</feature>
<name>A0ABD3I104_9MARC</name>
<proteinExistence type="inferred from homology"/>
<dbReference type="InterPro" id="IPR001441">
    <property type="entry name" value="UPP_synth-like"/>
</dbReference>
<organism evidence="5 6">
    <name type="scientific">Riccia sorocarpa</name>
    <dbReference type="NCBI Taxonomy" id="122646"/>
    <lineage>
        <taxon>Eukaryota</taxon>
        <taxon>Viridiplantae</taxon>
        <taxon>Streptophyta</taxon>
        <taxon>Embryophyta</taxon>
        <taxon>Marchantiophyta</taxon>
        <taxon>Marchantiopsida</taxon>
        <taxon>Marchantiidae</taxon>
        <taxon>Marchantiales</taxon>
        <taxon>Ricciaceae</taxon>
        <taxon>Riccia</taxon>
    </lineage>
</organism>
<dbReference type="AlphaFoldDB" id="A0ABD3I104"/>
<evidence type="ECO:0000256" key="3">
    <source>
        <dbReference type="RuleBase" id="RU363018"/>
    </source>
</evidence>
<evidence type="ECO:0000313" key="5">
    <source>
        <dbReference type="EMBL" id="KAL3697410.1"/>
    </source>
</evidence>
<dbReference type="InterPro" id="IPR036424">
    <property type="entry name" value="UPP_synth-like_sf"/>
</dbReference>
<dbReference type="PANTHER" id="PTHR10291">
    <property type="entry name" value="DEHYDRODOLICHYL DIPHOSPHATE SYNTHASE FAMILY MEMBER"/>
    <property type="match status" value="1"/>
</dbReference>
<evidence type="ECO:0000313" key="6">
    <source>
        <dbReference type="Proteomes" id="UP001633002"/>
    </source>
</evidence>
<dbReference type="Gene3D" id="3.40.1180.10">
    <property type="entry name" value="Decaprenyl diphosphate synthase-like"/>
    <property type="match status" value="1"/>
</dbReference>
<dbReference type="Pfam" id="PF01255">
    <property type="entry name" value="Prenyltransf"/>
    <property type="match status" value="1"/>
</dbReference>
<evidence type="ECO:0000256" key="4">
    <source>
        <dbReference type="SAM" id="MobiDB-lite"/>
    </source>
</evidence>
<protein>
    <recommendedName>
        <fullName evidence="3">Alkyl transferase</fullName>
        <ecNumber evidence="3">2.5.1.-</ecNumber>
    </recommendedName>
</protein>
<accession>A0ABD3I104</accession>
<dbReference type="SUPFAM" id="SSF64005">
    <property type="entry name" value="Undecaprenyl diphosphate synthase"/>
    <property type="match status" value="1"/>
</dbReference>
<keyword evidence="2 3" id="KW-0808">Transferase</keyword>
<comment type="similarity">
    <text evidence="1 3">Belongs to the UPP synthase family.</text>
</comment>
<reference evidence="5 6" key="1">
    <citation type="submission" date="2024-09" db="EMBL/GenBank/DDBJ databases">
        <title>Chromosome-scale assembly of Riccia sorocarpa.</title>
        <authorList>
            <person name="Paukszto L."/>
        </authorList>
    </citation>
    <scope>NUCLEOTIDE SEQUENCE [LARGE SCALE GENOMIC DNA]</scope>
    <source>
        <strain evidence="5">LP-2024</strain>
        <tissue evidence="5">Aerial parts of the thallus</tissue>
    </source>
</reference>
<dbReference type="Proteomes" id="UP001633002">
    <property type="component" value="Unassembled WGS sequence"/>
</dbReference>
<dbReference type="EMBL" id="JBJQOH010000002">
    <property type="protein sequence ID" value="KAL3697410.1"/>
    <property type="molecule type" value="Genomic_DNA"/>
</dbReference>
<dbReference type="PANTHER" id="PTHR10291:SF43">
    <property type="entry name" value="DEHYDRODOLICHYL DIPHOSPHATE SYNTHASE COMPLEX SUBUNIT DHDDS"/>
    <property type="match status" value="1"/>
</dbReference>
<comment type="caution">
    <text evidence="5">The sequence shown here is derived from an EMBL/GenBank/DDBJ whole genome shotgun (WGS) entry which is preliminary data.</text>
</comment>